<dbReference type="InterPro" id="IPR000073">
    <property type="entry name" value="AB_hydrolase_1"/>
</dbReference>
<name>A0A1I1WGT8_9ACTN</name>
<evidence type="ECO:0000313" key="2">
    <source>
        <dbReference type="EMBL" id="SFD94414.1"/>
    </source>
</evidence>
<gene>
    <name evidence="2" type="ORF">SAMN04487819_105255</name>
</gene>
<evidence type="ECO:0000313" key="3">
    <source>
        <dbReference type="Proteomes" id="UP000198716"/>
    </source>
</evidence>
<proteinExistence type="predicted"/>
<dbReference type="PANTHER" id="PTHR43194">
    <property type="entry name" value="HYDROLASE ALPHA/BETA FOLD FAMILY"/>
    <property type="match status" value="1"/>
</dbReference>
<keyword evidence="3" id="KW-1185">Reference proteome</keyword>
<feature type="domain" description="AB hydrolase-1" evidence="1">
    <location>
        <begin position="33"/>
        <end position="246"/>
    </location>
</feature>
<reference evidence="3" key="1">
    <citation type="submission" date="2016-10" db="EMBL/GenBank/DDBJ databases">
        <authorList>
            <person name="Varghese N."/>
            <person name="Submissions S."/>
        </authorList>
    </citation>
    <scope>NUCLEOTIDE SEQUENCE [LARGE SCALE GENOMIC DNA]</scope>
    <source>
        <strain evidence="3">DSM 45004</strain>
    </source>
</reference>
<dbReference type="GO" id="GO:0003824">
    <property type="term" value="F:catalytic activity"/>
    <property type="evidence" value="ECO:0007669"/>
    <property type="project" value="UniProtKB-ARBA"/>
</dbReference>
<evidence type="ECO:0000259" key="1">
    <source>
        <dbReference type="Pfam" id="PF12697"/>
    </source>
</evidence>
<sequence length="267" mass="27426">MAIGSAGTAGGDRPELASGATWRVHGSGAPVTLVVHGLGATEGEARIPASGLRGTRVVLTLPGHGGAADPADGYWSYERVADDVLEAADQVGAERAVGVSLGAGALTRIAARNPVRFERLVLLLPAALDQPRGGEVTEVFDRLAAGVAAAAEDDGEWLRAIVGSGLPGDADVGHYVEQRAATLRRLGPALRTLPRQAPLDDSAELSAVASPALVIGAASDPLHDPSVAEGLAAVLPDARLEVFDSAAPMLDRRPELRKLLTGFLNDR</sequence>
<dbReference type="SUPFAM" id="SSF53474">
    <property type="entry name" value="alpha/beta-Hydrolases"/>
    <property type="match status" value="1"/>
</dbReference>
<organism evidence="2 3">
    <name type="scientific">Actinopolyspora alba</name>
    <dbReference type="NCBI Taxonomy" id="673379"/>
    <lineage>
        <taxon>Bacteria</taxon>
        <taxon>Bacillati</taxon>
        <taxon>Actinomycetota</taxon>
        <taxon>Actinomycetes</taxon>
        <taxon>Actinopolysporales</taxon>
        <taxon>Actinopolysporaceae</taxon>
        <taxon>Actinopolyspora</taxon>
        <taxon>Actinopolyspora alba group</taxon>
    </lineage>
</organism>
<dbReference type="InterPro" id="IPR050228">
    <property type="entry name" value="Carboxylesterase_BioH"/>
</dbReference>
<dbReference type="AlphaFoldDB" id="A0A1I1WGT8"/>
<dbReference type="EMBL" id="FOMZ01000005">
    <property type="protein sequence ID" value="SFD94414.1"/>
    <property type="molecule type" value="Genomic_DNA"/>
</dbReference>
<dbReference type="PANTHER" id="PTHR43194:SF5">
    <property type="entry name" value="PIMELOYL-[ACYL-CARRIER PROTEIN] METHYL ESTER ESTERASE"/>
    <property type="match status" value="1"/>
</dbReference>
<dbReference type="RefSeq" id="WP_245755382.1">
    <property type="nucleotide sequence ID" value="NZ_FOMZ01000005.1"/>
</dbReference>
<dbReference type="Proteomes" id="UP000198716">
    <property type="component" value="Unassembled WGS sequence"/>
</dbReference>
<protein>
    <submittedName>
        <fullName evidence="2">Pimeloyl-ACP methyl ester carboxylesterase</fullName>
    </submittedName>
</protein>
<dbReference type="InterPro" id="IPR029058">
    <property type="entry name" value="AB_hydrolase_fold"/>
</dbReference>
<dbReference type="Pfam" id="PF12697">
    <property type="entry name" value="Abhydrolase_6"/>
    <property type="match status" value="1"/>
</dbReference>
<dbReference type="Gene3D" id="3.40.50.1820">
    <property type="entry name" value="alpha/beta hydrolase"/>
    <property type="match status" value="1"/>
</dbReference>
<accession>A0A1I1WGT8</accession>